<accession>A0A9P3QDJ1</accession>
<sequence length="184" mass="19555">MLAERARVVAEARLEPLATRLAHVRGVAAAAERLVSRIDPLEADALIAAAWLHDVGYAPSLCATGFHPVDGAAFVRAENFPPLVVSLVAYHTGAVFEARERGLSDVLGEFPQPPDFLLDLLTCADMTTGPDGSPMRPDGRISEILSRYPAEDPVHRAIERSAPTLLAAAARVEVLAQQATSGAE</sequence>
<evidence type="ECO:0000259" key="1">
    <source>
        <dbReference type="Pfam" id="PF01966"/>
    </source>
</evidence>
<dbReference type="Pfam" id="PF01966">
    <property type="entry name" value="HD"/>
    <property type="match status" value="1"/>
</dbReference>
<organism evidence="2 3">
    <name type="scientific">Mycobacterium kiyosense</name>
    <dbReference type="NCBI Taxonomy" id="2871094"/>
    <lineage>
        <taxon>Bacteria</taxon>
        <taxon>Bacillati</taxon>
        <taxon>Actinomycetota</taxon>
        <taxon>Actinomycetes</taxon>
        <taxon>Mycobacteriales</taxon>
        <taxon>Mycobacteriaceae</taxon>
        <taxon>Mycobacterium</taxon>
    </lineage>
</organism>
<comment type="caution">
    <text evidence="2">The sequence shown here is derived from an EMBL/GenBank/DDBJ whole genome shotgun (WGS) entry which is preliminary data.</text>
</comment>
<name>A0A9P3QDJ1_9MYCO</name>
<dbReference type="InterPro" id="IPR006674">
    <property type="entry name" value="HD_domain"/>
</dbReference>
<feature type="domain" description="HD" evidence="1">
    <location>
        <begin position="20"/>
        <end position="96"/>
    </location>
</feature>
<dbReference type="InterPro" id="IPR003607">
    <property type="entry name" value="HD/PDEase_dom"/>
</dbReference>
<gene>
    <name evidence="2" type="ORF">Mkiyose1413_51160</name>
</gene>
<reference evidence="2" key="1">
    <citation type="submission" date="2022-08" db="EMBL/GenBank/DDBJ databases">
        <title>Mycobacterium kiyosense sp. nov., scotochromogenic slow-glowing species isolated from respiratory specimens.</title>
        <authorList>
            <person name="Fukano H."/>
            <person name="Kazumi Y."/>
            <person name="Sakagami N."/>
            <person name="Ato M."/>
            <person name="Mitarai S."/>
            <person name="Hoshino Y."/>
        </authorList>
    </citation>
    <scope>NUCLEOTIDE SEQUENCE</scope>
    <source>
        <strain evidence="2">1413</strain>
    </source>
</reference>
<dbReference type="AlphaFoldDB" id="A0A9P3QDJ1"/>
<protein>
    <submittedName>
        <fullName evidence="2">Metal-dependent phosphohydrolase, HD subdomain protein</fullName>
    </submittedName>
</protein>
<dbReference type="SUPFAM" id="SSF109604">
    <property type="entry name" value="HD-domain/PDEase-like"/>
    <property type="match status" value="1"/>
</dbReference>
<proteinExistence type="predicted"/>
<dbReference type="Proteomes" id="UP001064782">
    <property type="component" value="Unassembled WGS sequence"/>
</dbReference>
<dbReference type="CDD" id="cd00077">
    <property type="entry name" value="HDc"/>
    <property type="match status" value="1"/>
</dbReference>
<evidence type="ECO:0000313" key="2">
    <source>
        <dbReference type="EMBL" id="GLD33233.1"/>
    </source>
</evidence>
<keyword evidence="3" id="KW-1185">Reference proteome</keyword>
<dbReference type="Gene3D" id="1.10.3210.10">
    <property type="entry name" value="Hypothetical protein af1432"/>
    <property type="match status" value="1"/>
</dbReference>
<evidence type="ECO:0000313" key="3">
    <source>
        <dbReference type="Proteomes" id="UP001064782"/>
    </source>
</evidence>
<dbReference type="EMBL" id="BRZI01000070">
    <property type="protein sequence ID" value="GLD33233.1"/>
    <property type="molecule type" value="Genomic_DNA"/>
</dbReference>